<gene>
    <name evidence="2" type="ORF">WBA_LOCUS4399</name>
</gene>
<keyword evidence="1" id="KW-0812">Transmembrane</keyword>
<keyword evidence="1" id="KW-1133">Transmembrane helix</keyword>
<proteinExistence type="predicted"/>
<evidence type="ECO:0000256" key="1">
    <source>
        <dbReference type="SAM" id="Phobius"/>
    </source>
</evidence>
<feature type="transmembrane region" description="Helical" evidence="1">
    <location>
        <begin position="38"/>
        <end position="58"/>
    </location>
</feature>
<evidence type="ECO:0000313" key="2">
    <source>
        <dbReference type="EMBL" id="VDM11013.1"/>
    </source>
</evidence>
<organism evidence="2 3">
    <name type="scientific">Wuchereria bancrofti</name>
    <dbReference type="NCBI Taxonomy" id="6293"/>
    <lineage>
        <taxon>Eukaryota</taxon>
        <taxon>Metazoa</taxon>
        <taxon>Ecdysozoa</taxon>
        <taxon>Nematoda</taxon>
        <taxon>Chromadorea</taxon>
        <taxon>Rhabditida</taxon>
        <taxon>Spirurina</taxon>
        <taxon>Spiruromorpha</taxon>
        <taxon>Filarioidea</taxon>
        <taxon>Onchocercidae</taxon>
        <taxon>Wuchereria</taxon>
    </lineage>
</organism>
<reference evidence="2 3" key="1">
    <citation type="submission" date="2018-11" db="EMBL/GenBank/DDBJ databases">
        <authorList>
            <consortium name="Pathogen Informatics"/>
        </authorList>
    </citation>
    <scope>NUCLEOTIDE SEQUENCE [LARGE SCALE GENOMIC DNA]</scope>
</reference>
<dbReference type="AlphaFoldDB" id="A0A3P7DNL5"/>
<protein>
    <submittedName>
        <fullName evidence="2">Uncharacterized protein</fullName>
    </submittedName>
</protein>
<dbReference type="OrthoDB" id="5794013at2759"/>
<sequence length="176" mass="20778">MPSNSTSKLQNRRAYYQVIKFLPTCYQAVIINKQTMKYAIFIIFITSLSTAICISTSLNDSISFSYCEFLAECEMISQLQERLCIANRILSPYWLPSHDPIDQRCYMHLRNRYQIKQHCDHLLFQMVNVLRDNDGNPLLTNCFQGSKRFERQCGPLRHCCSAYNRFNFIPKIYLYI</sequence>
<evidence type="ECO:0000313" key="3">
    <source>
        <dbReference type="Proteomes" id="UP000270924"/>
    </source>
</evidence>
<dbReference type="InParanoid" id="A0A3P7DNL5"/>
<accession>A0A3P7DNL5</accession>
<dbReference type="Proteomes" id="UP000270924">
    <property type="component" value="Unassembled WGS sequence"/>
</dbReference>
<keyword evidence="1" id="KW-0472">Membrane</keyword>
<dbReference type="EMBL" id="UYWW01001800">
    <property type="protein sequence ID" value="VDM11013.1"/>
    <property type="molecule type" value="Genomic_DNA"/>
</dbReference>
<keyword evidence="3" id="KW-1185">Reference proteome</keyword>
<name>A0A3P7DNL5_WUCBA</name>